<dbReference type="Proteomes" id="UP000501802">
    <property type="component" value="Chromosome"/>
</dbReference>
<name>A0A6G9AIG9_9BACT</name>
<reference evidence="5 6" key="1">
    <citation type="submission" date="2020-03" db="EMBL/GenBank/DDBJ databases">
        <authorList>
            <person name="Kim M.K."/>
        </authorList>
    </citation>
    <scope>NUCLEOTIDE SEQUENCE [LARGE SCALE GENOMIC DNA]</scope>
    <source>
        <strain evidence="5 6">BT328</strain>
    </source>
</reference>
<evidence type="ECO:0000256" key="1">
    <source>
        <dbReference type="ARBA" id="ARBA00006739"/>
    </source>
</evidence>
<dbReference type="Gene3D" id="3.90.550.10">
    <property type="entry name" value="Spore Coat Polysaccharide Biosynthesis Protein SpsA, Chain A"/>
    <property type="match status" value="1"/>
</dbReference>
<dbReference type="EMBL" id="CP050063">
    <property type="protein sequence ID" value="QIP12106.1"/>
    <property type="molecule type" value="Genomic_DNA"/>
</dbReference>
<protein>
    <submittedName>
        <fullName evidence="5">Glycosyltransferase family 2 protein</fullName>
    </submittedName>
</protein>
<gene>
    <name evidence="5" type="ORF">G8759_05400</name>
</gene>
<dbReference type="PANTHER" id="PTHR43179:SF12">
    <property type="entry name" value="GALACTOFURANOSYLTRANSFERASE GLFT2"/>
    <property type="match status" value="1"/>
</dbReference>
<accession>A0A6G9AIG9</accession>
<dbReference type="AlphaFoldDB" id="A0A6G9AIG9"/>
<dbReference type="GO" id="GO:0016757">
    <property type="term" value="F:glycosyltransferase activity"/>
    <property type="evidence" value="ECO:0007669"/>
    <property type="project" value="UniProtKB-KW"/>
</dbReference>
<dbReference type="InterPro" id="IPR001173">
    <property type="entry name" value="Glyco_trans_2-like"/>
</dbReference>
<keyword evidence="3 5" id="KW-0808">Transferase</keyword>
<feature type="domain" description="Glycosyltransferase 2-like" evidence="4">
    <location>
        <begin position="6"/>
        <end position="166"/>
    </location>
</feature>
<dbReference type="SUPFAM" id="SSF53448">
    <property type="entry name" value="Nucleotide-diphospho-sugar transferases"/>
    <property type="match status" value="1"/>
</dbReference>
<keyword evidence="2" id="KW-0328">Glycosyltransferase</keyword>
<evidence type="ECO:0000313" key="6">
    <source>
        <dbReference type="Proteomes" id="UP000501802"/>
    </source>
</evidence>
<evidence type="ECO:0000256" key="2">
    <source>
        <dbReference type="ARBA" id="ARBA00022676"/>
    </source>
</evidence>
<comment type="similarity">
    <text evidence="1">Belongs to the glycosyltransferase 2 family.</text>
</comment>
<dbReference type="RefSeq" id="WP_167205933.1">
    <property type="nucleotide sequence ID" value="NZ_CP050063.1"/>
</dbReference>
<sequence length="349" mass="39982">MDTLAIVILNYNGQSFLAKFLPIVLSYAEGYPVYVADSASTDHSVAYVRATFPNVRLIELPYNGGYAGGYNMALEYIRTHYGGARYYVLPNSDIEVTPGWISPILSLLEANPQIAACQPKIRSYSQRDQFEHAGAAGGFVDWLGYVFCRGRIFATFETDHGQYDDNRQVFWATGACLFVRADLFHQVGGFDASFFAHMEEIDLCWRLQRLGYQVWACGQSTVYHVGGGTLHKSNPQKTYLNYRNSLFMLYKNWPADGWLWGKFLLRLVLDGVSSLLFLKVGQWRDVLAIIRAHFAFYRHLPELHRQRKVLLQQQKADAVLYPHSIVWSYFMKGERLFKEMRDVSSVSQN</sequence>
<dbReference type="PANTHER" id="PTHR43179">
    <property type="entry name" value="RHAMNOSYLTRANSFERASE WBBL"/>
    <property type="match status" value="1"/>
</dbReference>
<organism evidence="5 6">
    <name type="scientific">Spirosoma aureum</name>
    <dbReference type="NCBI Taxonomy" id="2692134"/>
    <lineage>
        <taxon>Bacteria</taxon>
        <taxon>Pseudomonadati</taxon>
        <taxon>Bacteroidota</taxon>
        <taxon>Cytophagia</taxon>
        <taxon>Cytophagales</taxon>
        <taxon>Cytophagaceae</taxon>
        <taxon>Spirosoma</taxon>
    </lineage>
</organism>
<proteinExistence type="inferred from homology"/>
<dbReference type="InterPro" id="IPR029044">
    <property type="entry name" value="Nucleotide-diphossugar_trans"/>
</dbReference>
<evidence type="ECO:0000256" key="3">
    <source>
        <dbReference type="ARBA" id="ARBA00022679"/>
    </source>
</evidence>
<evidence type="ECO:0000313" key="5">
    <source>
        <dbReference type="EMBL" id="QIP12106.1"/>
    </source>
</evidence>
<keyword evidence="6" id="KW-1185">Reference proteome</keyword>
<dbReference type="CDD" id="cd04186">
    <property type="entry name" value="GT_2_like_c"/>
    <property type="match status" value="1"/>
</dbReference>
<evidence type="ECO:0000259" key="4">
    <source>
        <dbReference type="Pfam" id="PF00535"/>
    </source>
</evidence>
<dbReference type="KEGG" id="spib:G8759_05400"/>
<dbReference type="Pfam" id="PF00535">
    <property type="entry name" value="Glycos_transf_2"/>
    <property type="match status" value="1"/>
</dbReference>